<reference evidence="2 4" key="2">
    <citation type="journal article" date="2018" name="Plant J.">
        <title>The Physcomitrella patens chromosome-scale assembly reveals moss genome structure and evolution.</title>
        <authorList>
            <person name="Lang D."/>
            <person name="Ullrich K.K."/>
            <person name="Murat F."/>
            <person name="Fuchs J."/>
            <person name="Jenkins J."/>
            <person name="Haas F.B."/>
            <person name="Piednoel M."/>
            <person name="Gundlach H."/>
            <person name="Van Bel M."/>
            <person name="Meyberg R."/>
            <person name="Vives C."/>
            <person name="Morata J."/>
            <person name="Symeonidi A."/>
            <person name="Hiss M."/>
            <person name="Muchero W."/>
            <person name="Kamisugi Y."/>
            <person name="Saleh O."/>
            <person name="Blanc G."/>
            <person name="Decker E.L."/>
            <person name="van Gessel N."/>
            <person name="Grimwood J."/>
            <person name="Hayes R.D."/>
            <person name="Graham S.W."/>
            <person name="Gunter L.E."/>
            <person name="McDaniel S.F."/>
            <person name="Hoernstein S.N.W."/>
            <person name="Larsson A."/>
            <person name="Li F.W."/>
            <person name="Perroud P.F."/>
            <person name="Phillips J."/>
            <person name="Ranjan P."/>
            <person name="Rokshar D.S."/>
            <person name="Rothfels C.J."/>
            <person name="Schneider L."/>
            <person name="Shu S."/>
            <person name="Stevenson D.W."/>
            <person name="Thummler F."/>
            <person name="Tillich M."/>
            <person name="Villarreal Aguilar J.C."/>
            <person name="Widiez T."/>
            <person name="Wong G.K."/>
            <person name="Wymore A."/>
            <person name="Zhang Y."/>
            <person name="Zimmer A.D."/>
            <person name="Quatrano R.S."/>
            <person name="Mayer K.F.X."/>
            <person name="Goodstein D."/>
            <person name="Casacuberta J.M."/>
            <person name="Vandepoele K."/>
            <person name="Reski R."/>
            <person name="Cuming A.C."/>
            <person name="Tuskan G.A."/>
            <person name="Maumus F."/>
            <person name="Salse J."/>
            <person name="Schmutz J."/>
            <person name="Rensing S.A."/>
        </authorList>
    </citation>
    <scope>NUCLEOTIDE SEQUENCE [LARGE SCALE GENOMIC DNA]</scope>
    <source>
        <strain evidence="3 4">cv. Gransden 2004</strain>
    </source>
</reference>
<evidence type="ECO:0000313" key="2">
    <source>
        <dbReference type="EMBL" id="PNR44842.1"/>
    </source>
</evidence>
<dbReference type="KEGG" id="ppp:112288203"/>
<evidence type="ECO:0000256" key="1">
    <source>
        <dbReference type="SAM" id="MobiDB-lite"/>
    </source>
</evidence>
<dbReference type="PANTHER" id="PTHR35119:SF1">
    <property type="entry name" value="PROTEIN POLYCHOME"/>
    <property type="match status" value="1"/>
</dbReference>
<dbReference type="InterPro" id="IPR034590">
    <property type="entry name" value="POLYCHOME/GIG1"/>
</dbReference>
<dbReference type="RefSeq" id="XP_024387935.1">
    <property type="nucleotide sequence ID" value="XM_024532167.2"/>
</dbReference>
<gene>
    <name evidence="3" type="primary">LOC112288203</name>
    <name evidence="2" type="ORF">PHYPA_014612</name>
</gene>
<dbReference type="EnsemblPlants" id="Pp3c11_5130V3.2">
    <property type="protein sequence ID" value="Pp3c11_5130V3.2"/>
    <property type="gene ID" value="Pp3c11_5130"/>
</dbReference>
<proteinExistence type="predicted"/>
<dbReference type="Gramene" id="Pp3c11_5130V3.3">
    <property type="protein sequence ID" value="Pp3c11_5130V3.3"/>
    <property type="gene ID" value="Pp3c11_5130"/>
</dbReference>
<dbReference type="PANTHER" id="PTHR35119">
    <property type="entry name" value="PROTEIN POLYCHOME"/>
    <property type="match status" value="1"/>
</dbReference>
<dbReference type="PaxDb" id="3218-PP1S232_88V6.1"/>
<dbReference type="Gramene" id="Pp3c11_5130V3.2">
    <property type="protein sequence ID" value="Pp3c11_5130V3.2"/>
    <property type="gene ID" value="Pp3c11_5130"/>
</dbReference>
<dbReference type="GO" id="GO:0051783">
    <property type="term" value="P:regulation of nuclear division"/>
    <property type="evidence" value="ECO:0007669"/>
    <property type="project" value="InterPro"/>
</dbReference>
<organism evidence="2">
    <name type="scientific">Physcomitrium patens</name>
    <name type="common">Spreading-leaved earth moss</name>
    <name type="synonym">Physcomitrella patens</name>
    <dbReference type="NCBI Taxonomy" id="3218"/>
    <lineage>
        <taxon>Eukaryota</taxon>
        <taxon>Viridiplantae</taxon>
        <taxon>Streptophyta</taxon>
        <taxon>Embryophyta</taxon>
        <taxon>Bryophyta</taxon>
        <taxon>Bryophytina</taxon>
        <taxon>Bryopsida</taxon>
        <taxon>Funariidae</taxon>
        <taxon>Funariales</taxon>
        <taxon>Funariaceae</taxon>
        <taxon>Physcomitrium</taxon>
    </lineage>
</organism>
<dbReference type="EnsemblPlants" id="Pp3c11_5130V3.1">
    <property type="protein sequence ID" value="Pp3c11_5130V3.1"/>
    <property type="gene ID" value="Pp3c11_5130"/>
</dbReference>
<dbReference type="GeneID" id="112288203"/>
<protein>
    <submittedName>
        <fullName evidence="2 3">Uncharacterized protein</fullName>
    </submittedName>
</protein>
<accession>A0A2K1JTJ4</accession>
<dbReference type="EMBL" id="ABEU02000011">
    <property type="protein sequence ID" value="PNR44842.1"/>
    <property type="molecule type" value="Genomic_DNA"/>
</dbReference>
<dbReference type="EnsemblPlants" id="Pp3c11_5130V3.3">
    <property type="protein sequence ID" value="Pp3c11_5130V3.3"/>
    <property type="gene ID" value="Pp3c11_5130"/>
</dbReference>
<dbReference type="Gramene" id="Pp3c11_5130V3.1">
    <property type="protein sequence ID" value="Pp3c11_5130V3.1"/>
    <property type="gene ID" value="Pp3c11_5130"/>
</dbReference>
<feature type="compositionally biased region" description="Basic and acidic residues" evidence="1">
    <location>
        <begin position="178"/>
        <end position="197"/>
    </location>
</feature>
<reference evidence="2 4" key="1">
    <citation type="journal article" date="2008" name="Science">
        <title>The Physcomitrella genome reveals evolutionary insights into the conquest of land by plants.</title>
        <authorList>
            <person name="Rensing S."/>
            <person name="Lang D."/>
            <person name="Zimmer A."/>
            <person name="Terry A."/>
            <person name="Salamov A."/>
            <person name="Shapiro H."/>
            <person name="Nishiyama T."/>
            <person name="Perroud P.-F."/>
            <person name="Lindquist E."/>
            <person name="Kamisugi Y."/>
            <person name="Tanahashi T."/>
            <person name="Sakakibara K."/>
            <person name="Fujita T."/>
            <person name="Oishi K."/>
            <person name="Shin-I T."/>
            <person name="Kuroki Y."/>
            <person name="Toyoda A."/>
            <person name="Suzuki Y."/>
            <person name="Hashimoto A."/>
            <person name="Yamaguchi K."/>
            <person name="Sugano A."/>
            <person name="Kohara Y."/>
            <person name="Fujiyama A."/>
            <person name="Anterola A."/>
            <person name="Aoki S."/>
            <person name="Ashton N."/>
            <person name="Barbazuk W.B."/>
            <person name="Barker E."/>
            <person name="Bennetzen J."/>
            <person name="Bezanilla M."/>
            <person name="Blankenship R."/>
            <person name="Cho S.H."/>
            <person name="Dutcher S."/>
            <person name="Estelle M."/>
            <person name="Fawcett J.A."/>
            <person name="Gundlach H."/>
            <person name="Hanada K."/>
            <person name="Heyl A."/>
            <person name="Hicks K.A."/>
            <person name="Hugh J."/>
            <person name="Lohr M."/>
            <person name="Mayer K."/>
            <person name="Melkozernov A."/>
            <person name="Murata T."/>
            <person name="Nelson D."/>
            <person name="Pils B."/>
            <person name="Prigge M."/>
            <person name="Reiss B."/>
            <person name="Renner T."/>
            <person name="Rombauts S."/>
            <person name="Rushton P."/>
            <person name="Sanderfoot A."/>
            <person name="Schween G."/>
            <person name="Shiu S.-H."/>
            <person name="Stueber K."/>
            <person name="Theodoulou F.L."/>
            <person name="Tu H."/>
            <person name="Van de Peer Y."/>
            <person name="Verrier P.J."/>
            <person name="Waters E."/>
            <person name="Wood A."/>
            <person name="Yang L."/>
            <person name="Cove D."/>
            <person name="Cuming A."/>
            <person name="Hasebe M."/>
            <person name="Lucas S."/>
            <person name="Mishler D.B."/>
            <person name="Reski R."/>
            <person name="Grigoriev I."/>
            <person name="Quatrano R.S."/>
            <person name="Boore J.L."/>
        </authorList>
    </citation>
    <scope>NUCLEOTIDE SEQUENCE [LARGE SCALE GENOMIC DNA]</scope>
    <source>
        <strain evidence="3 4">cv. Gransden 2004</strain>
    </source>
</reference>
<dbReference type="AlphaFoldDB" id="A0A2K1JTJ4"/>
<evidence type="ECO:0000313" key="4">
    <source>
        <dbReference type="Proteomes" id="UP000006727"/>
    </source>
</evidence>
<sequence>MRRGNLIERNRDHREFGMQQPIASLETGILEQSPVSRNFGMTTRKLRFTSSFSRGSPAEVTVEGICSRVYGDHSTLQRALSEDLKLVLSERESNRRAPLRNSNGMQESIANMAGARDYVLRTLQSSLYSTLPAKEGPKVTLEIYEDPPEGVVSAHSLMNESELDFSSPVLRKIAPGVDMKEPCEGLGKDDRGKENRDPNGNWDGRKSSSPLPEWYTRKPLQDITNVLAAVQGDEQHPKLKEKVKKKAISAVAPSFSTLAEPPTKRKDSLITQSKCSTFATPKQFSNLGKNFR</sequence>
<dbReference type="Proteomes" id="UP000006727">
    <property type="component" value="Chromosome 11"/>
</dbReference>
<evidence type="ECO:0000313" key="3">
    <source>
        <dbReference type="EnsemblPlants" id="Pp3c11_5130V3.1"/>
    </source>
</evidence>
<name>A0A2K1JTJ4_PHYPA</name>
<feature type="region of interest" description="Disordered" evidence="1">
    <location>
        <begin position="177"/>
        <end position="213"/>
    </location>
</feature>
<dbReference type="OrthoDB" id="1916775at2759"/>
<keyword evidence="4" id="KW-1185">Reference proteome</keyword>
<reference evidence="3" key="3">
    <citation type="submission" date="2020-12" db="UniProtKB">
        <authorList>
            <consortium name="EnsemblPlants"/>
        </authorList>
    </citation>
    <scope>IDENTIFICATION</scope>
</reference>
<dbReference type="GO" id="GO:0005634">
    <property type="term" value="C:nucleus"/>
    <property type="evidence" value="ECO:0007669"/>
    <property type="project" value="InterPro"/>
</dbReference>